<evidence type="ECO:0000259" key="2">
    <source>
        <dbReference type="Pfam" id="PF07238"/>
    </source>
</evidence>
<feature type="domain" description="PilZ" evidence="2">
    <location>
        <begin position="14"/>
        <end position="99"/>
    </location>
</feature>
<dbReference type="RefSeq" id="WP_058716611.1">
    <property type="nucleotide sequence ID" value="NZ_LDTC01000059.1"/>
</dbReference>
<dbReference type="InterPro" id="IPR009875">
    <property type="entry name" value="PilZ_domain"/>
</dbReference>
<feature type="transmembrane region" description="Helical" evidence="1">
    <location>
        <begin position="128"/>
        <end position="149"/>
    </location>
</feature>
<organism evidence="3 4">
    <name type="scientific">Sphingomonas sanguinis</name>
    <dbReference type="NCBI Taxonomy" id="33051"/>
    <lineage>
        <taxon>Bacteria</taxon>
        <taxon>Pseudomonadati</taxon>
        <taxon>Pseudomonadota</taxon>
        <taxon>Alphaproteobacteria</taxon>
        <taxon>Sphingomonadales</taxon>
        <taxon>Sphingomonadaceae</taxon>
        <taxon>Sphingomonas</taxon>
    </lineage>
</organism>
<dbReference type="GO" id="GO:0035438">
    <property type="term" value="F:cyclic-di-GMP binding"/>
    <property type="evidence" value="ECO:0007669"/>
    <property type="project" value="InterPro"/>
</dbReference>
<keyword evidence="1" id="KW-0472">Membrane</keyword>
<dbReference type="EMBL" id="LDTC01000059">
    <property type="protein sequence ID" value="KTW13764.1"/>
    <property type="molecule type" value="Genomic_DNA"/>
</dbReference>
<dbReference type="PATRIC" id="fig|33051.5.peg.2631"/>
<protein>
    <recommendedName>
        <fullName evidence="2">PilZ domain-containing protein</fullName>
    </recommendedName>
</protein>
<comment type="caution">
    <text evidence="3">The sequence shown here is derived from an EMBL/GenBank/DDBJ whole genome shotgun (WGS) entry which is preliminary data.</text>
</comment>
<keyword evidence="1" id="KW-0812">Transmembrane</keyword>
<evidence type="ECO:0000256" key="1">
    <source>
        <dbReference type="SAM" id="Phobius"/>
    </source>
</evidence>
<gene>
    <name evidence="3" type="ORF">NS258_08245</name>
</gene>
<dbReference type="Pfam" id="PF07238">
    <property type="entry name" value="PilZ"/>
    <property type="match status" value="1"/>
</dbReference>
<dbReference type="Proteomes" id="UP000074410">
    <property type="component" value="Unassembled WGS sequence"/>
</dbReference>
<accession>A0A147J959</accession>
<evidence type="ECO:0000313" key="4">
    <source>
        <dbReference type="Proteomes" id="UP000074410"/>
    </source>
</evidence>
<dbReference type="AlphaFoldDB" id="A0A147J959"/>
<dbReference type="SUPFAM" id="SSF141371">
    <property type="entry name" value="PilZ domain-like"/>
    <property type="match status" value="1"/>
</dbReference>
<name>A0A147J959_9SPHN</name>
<reference evidence="3 4" key="1">
    <citation type="journal article" date="2016" name="Front. Microbiol.">
        <title>Genomic Resource of Rice Seed Associated Bacteria.</title>
        <authorList>
            <person name="Midha S."/>
            <person name="Bansal K."/>
            <person name="Sharma S."/>
            <person name="Kumar N."/>
            <person name="Patil P.P."/>
            <person name="Chaudhry V."/>
            <person name="Patil P.B."/>
        </authorList>
    </citation>
    <scope>NUCLEOTIDE SEQUENCE [LARGE SCALE GENOMIC DNA]</scope>
    <source>
        <strain evidence="3 4">NS258</strain>
    </source>
</reference>
<evidence type="ECO:0000313" key="3">
    <source>
        <dbReference type="EMBL" id="KTW13764.1"/>
    </source>
</evidence>
<keyword evidence="1" id="KW-1133">Transmembrane helix</keyword>
<proteinExistence type="predicted"/>
<sequence length="152" mass="16026">MTQLAHQAALTRPDRRTHVRTDVGQRAVLRRDGQAPSPVTIVNVAREGCALSIEAELEPRQLVEIDMTGLGVVSGRIIWRSASAYGCRFDEALPAGAITQLLLAEDGGAVGANIMPGPLSRAKVSPGLTLAVLTGMVICTWAGLAEVVLQFA</sequence>